<reference evidence="17" key="1">
    <citation type="submission" date="2025-08" db="UniProtKB">
        <authorList>
            <consortium name="RefSeq"/>
        </authorList>
    </citation>
    <scope>IDENTIFICATION</scope>
</reference>
<dbReference type="InterPro" id="IPR044004">
    <property type="entry name" value="TSP1_spondin_dom"/>
</dbReference>
<dbReference type="Gene3D" id="2.20.100.10">
    <property type="entry name" value="Thrombospondin type-1 (TSP1) repeat"/>
    <property type="match status" value="2"/>
</dbReference>
<dbReference type="Pfam" id="PF02014">
    <property type="entry name" value="Reeler"/>
    <property type="match status" value="1"/>
</dbReference>
<keyword evidence="7" id="KW-0677">Repeat</keyword>
<dbReference type="PROSITE" id="PS51020">
    <property type="entry name" value="SPONDIN"/>
    <property type="match status" value="1"/>
</dbReference>
<dbReference type="Gene3D" id="2.60.40.2130">
    <property type="entry name" value="F-spondin domain"/>
    <property type="match status" value="1"/>
</dbReference>
<evidence type="ECO:0000256" key="5">
    <source>
        <dbReference type="ARBA" id="ARBA00022723"/>
    </source>
</evidence>
<feature type="compositionally biased region" description="Low complexity" evidence="12">
    <location>
        <begin position="428"/>
        <end position="437"/>
    </location>
</feature>
<keyword evidence="16" id="KW-1185">Reference proteome</keyword>
<evidence type="ECO:0000256" key="4">
    <source>
        <dbReference type="ARBA" id="ARBA00022530"/>
    </source>
</evidence>
<dbReference type="Proteomes" id="UP000694845">
    <property type="component" value="Unplaced"/>
</dbReference>
<proteinExistence type="predicted"/>
<evidence type="ECO:0000256" key="3">
    <source>
        <dbReference type="ARBA" id="ARBA00022525"/>
    </source>
</evidence>
<evidence type="ECO:0000256" key="10">
    <source>
        <dbReference type="ARBA" id="ARBA00023180"/>
    </source>
</evidence>
<dbReference type="GO" id="GO:0046872">
    <property type="term" value="F:metal ion binding"/>
    <property type="evidence" value="ECO:0007669"/>
    <property type="project" value="UniProtKB-KW"/>
</dbReference>
<keyword evidence="8" id="KW-0130">Cell adhesion</keyword>
<sequence>MARIFIKTSAISLFYSLTLLVGTLAVPRRSCSRLPGDFSVPKRPGDNGYRIRIAGHPSFYVPGQEYLVTLSSTPPVSFREFTFACLLVSDDITPSGRFEIIDGRLSQFSPDTINCPQLLVHTSKASKTTVTFRWIAPPAGTGCVAFKAAAVQKKQIWYKDEQGLTLWLCEEDIGASVAPQISTGERDSNTECCACHTAKYTVTMRGLWSQETHPKDFPGGHGDHWSDLIGASHTKDYTIWKQGGYASLGVQRVAEWGSTTTLEREILAQTRNIKTVIRSRGLWPARGNMSAVFSVNRTHNLVSALSMIGPSPDWFVGVSWVNLCTQDCDWLQHQEIDLLPWDAGTDSGITFRSDNAPTIPTEPIHPITSSYPSNPLGAFYDPSGSPIPPLAKMVFERTDNTQYDDLGEVVCEVDVASPDTTHQGGLGMPPKEGMMPPKEGMMPPKEGMMPPKEGMSSPNGGTMPPKSGMMNKGGGEGNRTTPMMKKPAPEEIATMPPKVMPNPGNEDPVTMPPKGRRRQPIDCMMSSWSEWTECSRSCGKGTMKRQRMVKQKARHGGRACGKQKEKKNCNAGPCPRDCMMTDWGDWTPCSVTCGGDGTQTRMRKIKKKARGNGQACGPRREERVCGTATEC</sequence>
<evidence type="ECO:0000313" key="16">
    <source>
        <dbReference type="Proteomes" id="UP000694845"/>
    </source>
</evidence>
<feature type="chain" id="PRO_5034119929" description="Spondin-1" evidence="13">
    <location>
        <begin position="26"/>
        <end position="631"/>
    </location>
</feature>
<evidence type="ECO:0000256" key="2">
    <source>
        <dbReference type="ARBA" id="ARBA00019594"/>
    </source>
</evidence>
<dbReference type="InterPro" id="IPR002861">
    <property type="entry name" value="Reeler_dom"/>
</dbReference>
<keyword evidence="6 13" id="KW-0732">Signal</keyword>
<evidence type="ECO:0000256" key="6">
    <source>
        <dbReference type="ARBA" id="ARBA00022729"/>
    </source>
</evidence>
<dbReference type="GO" id="GO:0031012">
    <property type="term" value="C:extracellular matrix"/>
    <property type="evidence" value="ECO:0007669"/>
    <property type="project" value="TreeGrafter"/>
</dbReference>
<feature type="region of interest" description="Disordered" evidence="12">
    <location>
        <begin position="494"/>
        <end position="518"/>
    </location>
</feature>
<dbReference type="PANTHER" id="PTHR11311">
    <property type="entry name" value="SPONDIN"/>
    <property type="match status" value="1"/>
</dbReference>
<dbReference type="FunFam" id="2.60.40.2130:FF:000002">
    <property type="entry name" value="Putative Spondin-1"/>
    <property type="match status" value="1"/>
</dbReference>
<dbReference type="SMART" id="SM00209">
    <property type="entry name" value="TSP1"/>
    <property type="match status" value="2"/>
</dbReference>
<feature type="region of interest" description="Disordered" evidence="12">
    <location>
        <begin position="418"/>
        <end position="437"/>
    </location>
</feature>
<dbReference type="AlphaFoldDB" id="A0A8B8A310"/>
<dbReference type="InterPro" id="IPR000884">
    <property type="entry name" value="TSP1_rpt"/>
</dbReference>
<dbReference type="Pfam" id="PF19028">
    <property type="entry name" value="TSP1_spondin"/>
    <property type="match status" value="2"/>
</dbReference>
<keyword evidence="9" id="KW-1015">Disulfide bond</keyword>
<feature type="signal peptide" evidence="13">
    <location>
        <begin position="1"/>
        <end position="25"/>
    </location>
</feature>
<feature type="domain" description="Spondin" evidence="15">
    <location>
        <begin position="188"/>
        <end position="375"/>
    </location>
</feature>
<dbReference type="GO" id="GO:0007155">
    <property type="term" value="P:cell adhesion"/>
    <property type="evidence" value="ECO:0007669"/>
    <property type="project" value="UniProtKB-KW"/>
</dbReference>
<protein>
    <recommendedName>
        <fullName evidence="2">Spondin-1</fullName>
    </recommendedName>
    <alternativeName>
        <fullName evidence="11">F-spondin</fullName>
    </alternativeName>
</protein>
<evidence type="ECO:0000256" key="7">
    <source>
        <dbReference type="ARBA" id="ARBA00022737"/>
    </source>
</evidence>
<dbReference type="PANTHER" id="PTHR11311:SF16">
    <property type="entry name" value="SPONDIN-1"/>
    <property type="match status" value="1"/>
</dbReference>
<dbReference type="RefSeq" id="XP_022112108.1">
    <property type="nucleotide sequence ID" value="XM_022256416.1"/>
</dbReference>
<evidence type="ECO:0000256" key="9">
    <source>
        <dbReference type="ARBA" id="ARBA00023157"/>
    </source>
</evidence>
<evidence type="ECO:0000256" key="8">
    <source>
        <dbReference type="ARBA" id="ARBA00022889"/>
    </source>
</evidence>
<dbReference type="Pfam" id="PF06468">
    <property type="entry name" value="Spond_N"/>
    <property type="match status" value="1"/>
</dbReference>
<comment type="subcellular location">
    <subcellularLocation>
        <location evidence="1">Secreted</location>
        <location evidence="1">Extracellular space</location>
        <location evidence="1">Extracellular matrix</location>
    </subcellularLocation>
</comment>
<feature type="region of interest" description="Disordered" evidence="12">
    <location>
        <begin position="450"/>
        <end position="479"/>
    </location>
</feature>
<evidence type="ECO:0000259" key="15">
    <source>
        <dbReference type="PROSITE" id="PS51020"/>
    </source>
</evidence>
<dbReference type="OrthoDB" id="347314at2759"/>
<dbReference type="PROSITE" id="PS50092">
    <property type="entry name" value="TSP1"/>
    <property type="match status" value="2"/>
</dbReference>
<dbReference type="InterPro" id="IPR042307">
    <property type="entry name" value="Reeler_sf"/>
</dbReference>
<dbReference type="InterPro" id="IPR038678">
    <property type="entry name" value="Spondin_N_sf"/>
</dbReference>
<keyword evidence="5" id="KW-0479">Metal-binding</keyword>
<dbReference type="Gene3D" id="2.60.40.4060">
    <property type="entry name" value="Reeler domain"/>
    <property type="match status" value="1"/>
</dbReference>
<dbReference type="InterPro" id="IPR036383">
    <property type="entry name" value="TSP1_rpt_sf"/>
</dbReference>
<dbReference type="SUPFAM" id="SSF82895">
    <property type="entry name" value="TSP-1 type 1 repeat"/>
    <property type="match status" value="2"/>
</dbReference>
<accession>A0A8B8A310</accession>
<dbReference type="KEGG" id="aplc:110991181"/>
<feature type="domain" description="Reelin" evidence="14">
    <location>
        <begin position="16"/>
        <end position="182"/>
    </location>
</feature>
<dbReference type="InterPro" id="IPR009465">
    <property type="entry name" value="Spondin_N"/>
</dbReference>
<name>A0A8B8A310_ACAPL</name>
<evidence type="ECO:0000259" key="14">
    <source>
        <dbReference type="PROSITE" id="PS51019"/>
    </source>
</evidence>
<evidence type="ECO:0000256" key="1">
    <source>
        <dbReference type="ARBA" id="ARBA00004498"/>
    </source>
</evidence>
<gene>
    <name evidence="17" type="primary">LOC110991181</name>
</gene>
<dbReference type="InterPro" id="IPR051418">
    <property type="entry name" value="Spondin/Thrombospondin_T1"/>
</dbReference>
<dbReference type="GeneID" id="110991181"/>
<dbReference type="PROSITE" id="PS51019">
    <property type="entry name" value="REELIN"/>
    <property type="match status" value="1"/>
</dbReference>
<dbReference type="NCBIfam" id="NF038123">
    <property type="entry name" value="NF038123_dom"/>
    <property type="match status" value="1"/>
</dbReference>
<evidence type="ECO:0000256" key="11">
    <source>
        <dbReference type="ARBA" id="ARBA00030964"/>
    </source>
</evidence>
<organism evidence="16 17">
    <name type="scientific">Acanthaster planci</name>
    <name type="common">Crown-of-thorns starfish</name>
    <dbReference type="NCBI Taxonomy" id="133434"/>
    <lineage>
        <taxon>Eukaryota</taxon>
        <taxon>Metazoa</taxon>
        <taxon>Echinodermata</taxon>
        <taxon>Eleutherozoa</taxon>
        <taxon>Asterozoa</taxon>
        <taxon>Asteroidea</taxon>
        <taxon>Valvatacea</taxon>
        <taxon>Valvatida</taxon>
        <taxon>Acanthasteridae</taxon>
        <taxon>Acanthaster</taxon>
    </lineage>
</organism>
<dbReference type="CDD" id="cd08544">
    <property type="entry name" value="Reeler"/>
    <property type="match status" value="1"/>
</dbReference>
<keyword evidence="4" id="KW-0272">Extracellular matrix</keyword>
<keyword evidence="3" id="KW-0964">Secreted</keyword>
<dbReference type="OMA" id="VDCMVTP"/>
<evidence type="ECO:0000313" key="17">
    <source>
        <dbReference type="RefSeq" id="XP_022112108.1"/>
    </source>
</evidence>
<keyword evidence="10" id="KW-0325">Glycoprotein</keyword>
<evidence type="ECO:0000256" key="12">
    <source>
        <dbReference type="SAM" id="MobiDB-lite"/>
    </source>
</evidence>
<evidence type="ECO:0000256" key="13">
    <source>
        <dbReference type="SAM" id="SignalP"/>
    </source>
</evidence>